<feature type="binding site" evidence="4">
    <location>
        <begin position="688"/>
        <end position="689"/>
    </location>
    <ligand>
        <name>FAD</name>
        <dbReference type="ChEBI" id="CHEBI:57692"/>
    </ligand>
</feature>
<dbReference type="InterPro" id="IPR007526">
    <property type="entry name" value="SWIRM"/>
</dbReference>
<dbReference type="InterPro" id="IPR036388">
    <property type="entry name" value="WH-like_DNA-bd_sf"/>
</dbReference>
<evidence type="ECO:0000256" key="1">
    <source>
        <dbReference type="ARBA" id="ARBA00004123"/>
    </source>
</evidence>
<feature type="domain" description="SWIRM" evidence="6">
    <location>
        <begin position="29"/>
        <end position="127"/>
    </location>
</feature>
<dbReference type="SUPFAM" id="SSF51905">
    <property type="entry name" value="FAD/NAD(P)-binding domain"/>
    <property type="match status" value="1"/>
</dbReference>
<feature type="binding site" evidence="4">
    <location>
        <begin position="134"/>
        <end position="162"/>
    </location>
    <ligand>
        <name>FAD</name>
        <dbReference type="ChEBI" id="CHEBI:57692"/>
    </ligand>
</feature>
<dbReference type="SUPFAM" id="SSF46689">
    <property type="entry name" value="Homeodomain-like"/>
    <property type="match status" value="1"/>
</dbReference>
<dbReference type="WBParaSite" id="MBELARI_LOCUS12756">
    <property type="protein sequence ID" value="MBELARI_LOCUS12756"/>
    <property type="gene ID" value="MBELARI_LOCUS12756"/>
</dbReference>
<dbReference type="InterPro" id="IPR009057">
    <property type="entry name" value="Homeodomain-like_sf"/>
</dbReference>
<dbReference type="GO" id="GO:0003682">
    <property type="term" value="F:chromatin binding"/>
    <property type="evidence" value="ECO:0007669"/>
    <property type="project" value="TreeGrafter"/>
</dbReference>
<dbReference type="PROSITE" id="PS50934">
    <property type="entry name" value="SWIRM"/>
    <property type="match status" value="1"/>
</dbReference>
<keyword evidence="4" id="KW-0274">FAD</keyword>
<dbReference type="Pfam" id="PF04433">
    <property type="entry name" value="SWIRM"/>
    <property type="match status" value="1"/>
</dbReference>
<protein>
    <submittedName>
        <fullName evidence="8">SWIRM domain-containing protein</fullName>
    </submittedName>
</protein>
<keyword evidence="4" id="KW-0285">Flavoprotein</keyword>
<dbReference type="GO" id="GO:0140682">
    <property type="term" value="F:FAD-dependent H3K4me/H3K4me3 demethylase activity"/>
    <property type="evidence" value="ECO:0007669"/>
    <property type="project" value="UniProtKB-ARBA"/>
</dbReference>
<keyword evidence="5" id="KW-0175">Coiled coil</keyword>
<dbReference type="Gene3D" id="1.10.287.80">
    <property type="entry name" value="ATP synthase, gamma subunit, helix hairpin domain"/>
    <property type="match status" value="1"/>
</dbReference>
<dbReference type="PIRSF" id="PIRSF038051">
    <property type="entry name" value="Histone_Lys-demethylase"/>
    <property type="match status" value="1"/>
</dbReference>
<accession>A0AAF3J2V2</accession>
<evidence type="ECO:0000256" key="2">
    <source>
        <dbReference type="ARBA" id="ARBA00005995"/>
    </source>
</evidence>
<sequence>MSKPLVDLKDLILNGDPEIFRWEDDEIALRAAASNSRLPWNQLSEHELEFFPEVKKDLADTQTYLFIRNKILQLWLQEPNVEMKIEDALQQMPYPYNTTTWLIRRVHAYLIRYGYINYGKYFKLKGITKVKHRVLIIGAGAAGMAAFSQLDSFGFDVQVLEARNRIGGRIHSFENQKTKGCGELGAANIMGFAGNPLSVLARQNSCVLNALSDREVMFDEKGQPLNEHTDRITGDLYVKLMSSASFLSDVKGIGHVGDEALSLESLLQNLLKLVELQQSRTMEKFWETYLEIVGKRMQVIAEQCLLKKTCTILYAKLQRLEQQSPKLDPEEALINDLLARCHRKDISDAVVKLDELQRKMRSIEEKLFNLKQLEAREIVIGKEHRRLMDHYYATLEYATGAPLNKLSLLHWNHDDSHTIKGSHMTVREGFRKILAPLELTKNGQNKIRFNHIVREIKYNDDGCVLIVDVPKTENSQEYERTEFKADAIICTIPIGILKKSVAKENGVPIFTPPLPEQKISAIETIGAGLVNKLFLLFERPFWENQIDHFGYFGSLTKTERSRGEFFSFMVANDSPTLAGLLSGDAANLTTQIAPELLAARAMAVLQKIFGGSTPKEPVAVHVSKWHEDPYAACAFSYLGKEGLPELYDILAEPVTPADEVKEGEPSTTKRVPRLYFAGEHTSRQYPGTVHGAFLTGLREAARIADTFLGQKEFLSDVVPECVTLDSDEEEDEKTKQ</sequence>
<evidence type="ECO:0000256" key="4">
    <source>
        <dbReference type="PIRSR" id="PIRSR038051-1"/>
    </source>
</evidence>
<dbReference type="InterPro" id="IPR002937">
    <property type="entry name" value="Amino_oxidase"/>
</dbReference>
<dbReference type="Gene3D" id="3.50.50.60">
    <property type="entry name" value="FAD/NAD(P)-binding domain"/>
    <property type="match status" value="2"/>
</dbReference>
<evidence type="ECO:0000313" key="8">
    <source>
        <dbReference type="WBParaSite" id="MBELARI_LOCUS12756"/>
    </source>
</evidence>
<comment type="similarity">
    <text evidence="2">Belongs to the flavin monoamine oxidase family.</text>
</comment>
<comment type="subcellular location">
    <subcellularLocation>
        <location evidence="1">Nucleus</location>
    </subcellularLocation>
</comment>
<evidence type="ECO:0000256" key="5">
    <source>
        <dbReference type="SAM" id="Coils"/>
    </source>
</evidence>
<comment type="cofactor">
    <cofactor evidence="4">
        <name>FAD</name>
        <dbReference type="ChEBI" id="CHEBI:57692"/>
    </cofactor>
</comment>
<reference evidence="8" key="1">
    <citation type="submission" date="2024-02" db="UniProtKB">
        <authorList>
            <consortium name="WormBaseParasite"/>
        </authorList>
    </citation>
    <scope>IDENTIFICATION</scope>
</reference>
<dbReference type="GO" id="GO:0005634">
    <property type="term" value="C:nucleus"/>
    <property type="evidence" value="ECO:0007669"/>
    <property type="project" value="UniProtKB-SubCell"/>
</dbReference>
<feature type="binding site" evidence="4">
    <location>
        <position position="679"/>
    </location>
    <ligand>
        <name>FAD</name>
        <dbReference type="ChEBI" id="CHEBI:57692"/>
    </ligand>
</feature>
<dbReference type="InterPro" id="IPR017366">
    <property type="entry name" value="Hist_Lys-spec_deMease"/>
</dbReference>
<evidence type="ECO:0000313" key="7">
    <source>
        <dbReference type="Proteomes" id="UP000887575"/>
    </source>
</evidence>
<dbReference type="GO" id="GO:0006355">
    <property type="term" value="P:regulation of DNA-templated transcription"/>
    <property type="evidence" value="ECO:0007669"/>
    <property type="project" value="InterPro"/>
</dbReference>
<dbReference type="PANTHER" id="PTHR10742">
    <property type="entry name" value="FLAVIN MONOAMINE OXIDASE"/>
    <property type="match status" value="1"/>
</dbReference>
<dbReference type="InterPro" id="IPR036188">
    <property type="entry name" value="FAD/NAD-bd_sf"/>
</dbReference>
<proteinExistence type="inferred from homology"/>
<feature type="binding site" evidence="4">
    <location>
        <position position="163"/>
    </location>
    <ligand>
        <name>FAD</name>
        <dbReference type="ChEBI" id="CHEBI:57692"/>
    </ligand>
</feature>
<organism evidence="7 8">
    <name type="scientific">Mesorhabditis belari</name>
    <dbReference type="NCBI Taxonomy" id="2138241"/>
    <lineage>
        <taxon>Eukaryota</taxon>
        <taxon>Metazoa</taxon>
        <taxon>Ecdysozoa</taxon>
        <taxon>Nematoda</taxon>
        <taxon>Chromadorea</taxon>
        <taxon>Rhabditida</taxon>
        <taxon>Rhabditina</taxon>
        <taxon>Rhabditomorpha</taxon>
        <taxon>Rhabditoidea</taxon>
        <taxon>Rhabditidae</taxon>
        <taxon>Mesorhabditinae</taxon>
        <taxon>Mesorhabditis</taxon>
    </lineage>
</organism>
<feature type="binding site" evidence="4">
    <location>
        <position position="169"/>
    </location>
    <ligand>
        <name>FAD</name>
        <dbReference type="ChEBI" id="CHEBI:57692"/>
    </ligand>
</feature>
<dbReference type="AlphaFoldDB" id="A0AAF3J2V2"/>
<dbReference type="Proteomes" id="UP000887575">
    <property type="component" value="Unassembled WGS sequence"/>
</dbReference>
<dbReference type="Gene3D" id="1.10.10.10">
    <property type="entry name" value="Winged helix-like DNA-binding domain superfamily/Winged helix DNA-binding domain"/>
    <property type="match status" value="1"/>
</dbReference>
<dbReference type="Pfam" id="PF01593">
    <property type="entry name" value="Amino_oxidase"/>
    <property type="match status" value="1"/>
</dbReference>
<name>A0AAF3J2V2_9BILA</name>
<evidence type="ECO:0000259" key="6">
    <source>
        <dbReference type="PROSITE" id="PS50934"/>
    </source>
</evidence>
<dbReference type="PANTHER" id="PTHR10742:SF386">
    <property type="entry name" value="LYSINE-SPECIFIC HISTONE DEMETHYLASE 1A"/>
    <property type="match status" value="1"/>
</dbReference>
<evidence type="ECO:0000256" key="3">
    <source>
        <dbReference type="ARBA" id="ARBA00023002"/>
    </source>
</evidence>
<dbReference type="Gene3D" id="3.90.660.10">
    <property type="match status" value="1"/>
</dbReference>
<feature type="coiled-coil region" evidence="5">
    <location>
        <begin position="346"/>
        <end position="376"/>
    </location>
</feature>
<dbReference type="GO" id="GO:0050660">
    <property type="term" value="F:flavin adenine dinucleotide binding"/>
    <property type="evidence" value="ECO:0007669"/>
    <property type="project" value="InterPro"/>
</dbReference>
<dbReference type="SUPFAM" id="SSF54373">
    <property type="entry name" value="FAD-linked reductases, C-terminal domain"/>
    <property type="match status" value="1"/>
</dbReference>
<dbReference type="FunFam" id="1.10.10.10:FF:000064">
    <property type="entry name" value="Lysine-specific histone demethylase 1A"/>
    <property type="match status" value="1"/>
</dbReference>
<keyword evidence="7" id="KW-1185">Reference proteome</keyword>
<dbReference type="InterPro" id="IPR050281">
    <property type="entry name" value="Flavin_monoamine_oxidase"/>
</dbReference>
<keyword evidence="3" id="KW-0560">Oxidoreductase</keyword>